<evidence type="ECO:0000259" key="2">
    <source>
        <dbReference type="Pfam" id="PF09992"/>
    </source>
</evidence>
<dbReference type="InterPro" id="IPR018711">
    <property type="entry name" value="NAGPA"/>
</dbReference>
<dbReference type="OrthoDB" id="9809781at2"/>
<keyword evidence="1" id="KW-0732">Signal</keyword>
<name>A0A2S6ZB67_9XANT</name>
<proteinExistence type="predicted"/>
<protein>
    <recommendedName>
        <fullName evidence="2">Phosphodiester glycosidase domain-containing protein</fullName>
    </recommendedName>
</protein>
<dbReference type="AlphaFoldDB" id="A0A2S6ZB67"/>
<reference evidence="3 4" key="1">
    <citation type="submission" date="2016-08" db="EMBL/GenBank/DDBJ databases">
        <title>Evolution of the type three secretion system and type three effector repertoires in Xanthomonas.</title>
        <authorList>
            <person name="Merda D."/>
            <person name="Briand M."/>
            <person name="Bosis E."/>
            <person name="Rousseau C."/>
            <person name="Portier P."/>
            <person name="Jacques M.-A."/>
            <person name="Fischer-Le Saux M."/>
        </authorList>
    </citation>
    <scope>NUCLEOTIDE SEQUENCE [LARGE SCALE GENOMIC DNA]</scope>
    <source>
        <strain evidence="3 4">CFBP 4691</strain>
    </source>
</reference>
<dbReference type="Proteomes" id="UP000239898">
    <property type="component" value="Unassembled WGS sequence"/>
</dbReference>
<evidence type="ECO:0000313" key="4">
    <source>
        <dbReference type="Proteomes" id="UP000239898"/>
    </source>
</evidence>
<keyword evidence="4" id="KW-1185">Reference proteome</keyword>
<dbReference type="EMBL" id="MIGX01000137">
    <property type="protein sequence ID" value="PPT81827.1"/>
    <property type="molecule type" value="Genomic_DNA"/>
</dbReference>
<gene>
    <name evidence="3" type="ORF">XthCFBP4691_17850</name>
</gene>
<sequence>MLTLGGALLAASACAAEPAPAVPAFVPMETVLSADCWGAFADDVLQAVRDCRKADGTRIALQVADAEAGPARAGFDARCAGARCADLAQLLQVAPQRRLLLRTPPRRIDAVLAAVQAASAGARVAIEPQLQRPQGASAPIALAQGVRYWRSARSTPAPAMLHIAQIDLRTPGLELVGTPGDRSGGKEFVATPTSAFVREHGLALAINADYFLPFDGGRLLDKAFVPLAGSGVTAEGLAISDGRLASDTRTEDARVDGAFCAGARGARIVRGGCPRGTRVGIGAGPLLLLDGKRQPREASRAAYYDEREPRTALGLDAARQTLWLVVVDGRQPHYSEGMTLDELSAVFEQLGARSAMNLDGGGSSTMAARVDGQVRVLNSSIHTGIPGRERPVANQLGIRARP</sequence>
<evidence type="ECO:0000313" key="3">
    <source>
        <dbReference type="EMBL" id="PPT81827.1"/>
    </source>
</evidence>
<feature type="domain" description="Phosphodiester glycosidase" evidence="2">
    <location>
        <begin position="201"/>
        <end position="398"/>
    </location>
</feature>
<dbReference type="PANTHER" id="PTHR40446">
    <property type="entry name" value="N-ACETYLGLUCOSAMINE-1-PHOSPHODIESTER ALPHA-N-ACETYLGLUCOSAMINIDASE"/>
    <property type="match status" value="1"/>
</dbReference>
<feature type="signal peptide" evidence="1">
    <location>
        <begin position="1"/>
        <end position="15"/>
    </location>
</feature>
<organism evidence="3 4">
    <name type="scientific">Xanthomonas theicola</name>
    <dbReference type="NCBI Taxonomy" id="56464"/>
    <lineage>
        <taxon>Bacteria</taxon>
        <taxon>Pseudomonadati</taxon>
        <taxon>Pseudomonadota</taxon>
        <taxon>Gammaproteobacteria</taxon>
        <taxon>Lysobacterales</taxon>
        <taxon>Lysobacteraceae</taxon>
        <taxon>Xanthomonas</taxon>
    </lineage>
</organism>
<comment type="caution">
    <text evidence="3">The sequence shown here is derived from an EMBL/GenBank/DDBJ whole genome shotgun (WGS) entry which is preliminary data.</text>
</comment>
<accession>A0A2S6ZB67</accession>
<dbReference type="PANTHER" id="PTHR40446:SF2">
    <property type="entry name" value="N-ACETYLGLUCOSAMINE-1-PHOSPHODIESTER ALPHA-N-ACETYLGLUCOSAMINIDASE"/>
    <property type="match status" value="1"/>
</dbReference>
<evidence type="ECO:0000256" key="1">
    <source>
        <dbReference type="SAM" id="SignalP"/>
    </source>
</evidence>
<dbReference type="Pfam" id="PF09992">
    <property type="entry name" value="NAGPA"/>
    <property type="match status" value="1"/>
</dbReference>
<feature type="chain" id="PRO_5015522808" description="Phosphodiester glycosidase domain-containing protein" evidence="1">
    <location>
        <begin position="16"/>
        <end position="402"/>
    </location>
</feature>